<protein>
    <recommendedName>
        <fullName evidence="1">DUF4429 domain-containing protein</fullName>
    </recommendedName>
</protein>
<dbReference type="RefSeq" id="WP_185003719.1">
    <property type="nucleotide sequence ID" value="NZ_BAAAUI010000002.1"/>
</dbReference>
<accession>A0A7W7CB19</accession>
<comment type="caution">
    <text evidence="2">The sequence shown here is derived from an EMBL/GenBank/DDBJ whole genome shotgun (WGS) entry which is preliminary data.</text>
</comment>
<keyword evidence="3" id="KW-1185">Reference proteome</keyword>
<feature type="domain" description="DUF4429" evidence="1">
    <location>
        <begin position="21"/>
        <end position="103"/>
    </location>
</feature>
<dbReference type="EMBL" id="JACHMH010000001">
    <property type="protein sequence ID" value="MBB4677818.1"/>
    <property type="molecule type" value="Genomic_DNA"/>
</dbReference>
<feature type="domain" description="DUF4429" evidence="1">
    <location>
        <begin position="146"/>
        <end position="227"/>
    </location>
</feature>
<evidence type="ECO:0000313" key="3">
    <source>
        <dbReference type="Proteomes" id="UP000533598"/>
    </source>
</evidence>
<dbReference type="Proteomes" id="UP000533598">
    <property type="component" value="Unassembled WGS sequence"/>
</dbReference>
<gene>
    <name evidence="2" type="ORF">HNR67_003936</name>
</gene>
<evidence type="ECO:0000259" key="1">
    <source>
        <dbReference type="Pfam" id="PF14472"/>
    </source>
</evidence>
<dbReference type="Pfam" id="PF14472">
    <property type="entry name" value="DUF4429"/>
    <property type="match status" value="2"/>
</dbReference>
<proteinExistence type="predicted"/>
<evidence type="ECO:0000313" key="2">
    <source>
        <dbReference type="EMBL" id="MBB4677818.1"/>
    </source>
</evidence>
<organism evidence="2 3">
    <name type="scientific">Crossiella cryophila</name>
    <dbReference type="NCBI Taxonomy" id="43355"/>
    <lineage>
        <taxon>Bacteria</taxon>
        <taxon>Bacillati</taxon>
        <taxon>Actinomycetota</taxon>
        <taxon>Actinomycetes</taxon>
        <taxon>Pseudonocardiales</taxon>
        <taxon>Pseudonocardiaceae</taxon>
        <taxon>Crossiella</taxon>
    </lineage>
</organism>
<name>A0A7W7CB19_9PSEU</name>
<sequence>MISGPASTLQGHDGDAVLHQDAVELRFPTRLSTRAVKSARSPRRVPVAAITDVEYVAGGRRPYLRLRLAGELPGHEPRLPELDVDALVLRPDRRADNDAFVAQLRSRLAAEPVPDPRLLAPDAHAPGLAPVTGPVRLRVSTLDGVVSMDERRLVIEFSSGMRKPRRHELALAELQGVEFIPAKPHRSGLVRFLVPGAELRPDPRRDPHTVRFMAGVEEGRMADLAAELAARLIPAAEPALVSQN</sequence>
<dbReference type="AlphaFoldDB" id="A0A7W7CB19"/>
<reference evidence="2 3" key="1">
    <citation type="submission" date="2020-08" db="EMBL/GenBank/DDBJ databases">
        <title>Sequencing the genomes of 1000 actinobacteria strains.</title>
        <authorList>
            <person name="Klenk H.-P."/>
        </authorList>
    </citation>
    <scope>NUCLEOTIDE SEQUENCE [LARGE SCALE GENOMIC DNA]</scope>
    <source>
        <strain evidence="2 3">DSM 44230</strain>
    </source>
</reference>
<dbReference type="InterPro" id="IPR027860">
    <property type="entry name" value="DUF4429"/>
</dbReference>